<reference evidence="9 10" key="1">
    <citation type="submission" date="2016-04" db="EMBL/GenBank/DDBJ databases">
        <title>Chloroflexus islandicus sp. nov., a thermophilic filamentous anoxygenic phototrophic bacterium from geyser Strokkur (Iceland).</title>
        <authorList>
            <person name="Gaisin V.A."/>
            <person name="Kalashnikov A.M."/>
            <person name="Sukhacheva M.V."/>
            <person name="Grouzdev D.S."/>
            <person name="Ivanov T.M."/>
            <person name="Kuznetsov B."/>
            <person name="Gorlenko V.M."/>
        </authorList>
    </citation>
    <scope>NUCLEOTIDE SEQUENCE [LARGE SCALE GENOMIC DNA]</scope>
    <source>
        <strain evidence="10">isl-2</strain>
    </source>
</reference>
<evidence type="ECO:0000313" key="9">
    <source>
        <dbReference type="EMBL" id="OAN49077.1"/>
    </source>
</evidence>
<dbReference type="STRING" id="1707952.A6A03_07175"/>
<dbReference type="CDD" id="cd07487">
    <property type="entry name" value="Peptidases_S8_1"/>
    <property type="match status" value="1"/>
</dbReference>
<dbReference type="OrthoDB" id="9798386at2"/>
<dbReference type="InterPro" id="IPR015500">
    <property type="entry name" value="Peptidase_S8_subtilisin-rel"/>
</dbReference>
<evidence type="ECO:0000256" key="1">
    <source>
        <dbReference type="ARBA" id="ARBA00011073"/>
    </source>
</evidence>
<feature type="domain" description="Peptidase S8/S53" evidence="8">
    <location>
        <begin position="328"/>
        <end position="608"/>
    </location>
</feature>
<dbReference type="PANTHER" id="PTHR43806:SF11">
    <property type="entry name" value="CEREVISIN-RELATED"/>
    <property type="match status" value="1"/>
</dbReference>
<dbReference type="InterPro" id="IPR023828">
    <property type="entry name" value="Peptidase_S8_Ser-AS"/>
</dbReference>
<feature type="active site" description="Charge relay system" evidence="5 6">
    <location>
        <position position="337"/>
    </location>
</feature>
<proteinExistence type="inferred from homology"/>
<name>A0A178MLP0_9CHLR</name>
<dbReference type="InterPro" id="IPR037045">
    <property type="entry name" value="S8pro/Inhibitor_I9_sf"/>
</dbReference>
<comment type="similarity">
    <text evidence="1 6">Belongs to the peptidase S8 family.</text>
</comment>
<organism evidence="9 10">
    <name type="scientific">Chloroflexus islandicus</name>
    <dbReference type="NCBI Taxonomy" id="1707952"/>
    <lineage>
        <taxon>Bacteria</taxon>
        <taxon>Bacillati</taxon>
        <taxon>Chloroflexota</taxon>
        <taxon>Chloroflexia</taxon>
        <taxon>Chloroflexales</taxon>
        <taxon>Chloroflexineae</taxon>
        <taxon>Chloroflexaceae</taxon>
        <taxon>Chloroflexus</taxon>
    </lineage>
</organism>
<gene>
    <name evidence="9" type="ORF">A6A03_07175</name>
</gene>
<comment type="caution">
    <text evidence="9">The sequence shown here is derived from an EMBL/GenBank/DDBJ whole genome shotgun (WGS) entry which is preliminary data.</text>
</comment>
<keyword evidence="3 6" id="KW-0378">Hydrolase</keyword>
<evidence type="ECO:0000256" key="5">
    <source>
        <dbReference type="PIRSR" id="PIRSR615500-1"/>
    </source>
</evidence>
<evidence type="ECO:0000256" key="6">
    <source>
        <dbReference type="PROSITE-ProRule" id="PRU01240"/>
    </source>
</evidence>
<dbReference type="Proteomes" id="UP000078287">
    <property type="component" value="Unassembled WGS sequence"/>
</dbReference>
<keyword evidence="4 6" id="KW-0720">Serine protease</keyword>
<keyword evidence="7" id="KW-1133">Transmembrane helix</keyword>
<dbReference type="PRINTS" id="PR00723">
    <property type="entry name" value="SUBTILISIN"/>
</dbReference>
<sequence>MQATLIQPSRHNAAIRIGYLIAVFALLIALTPRLTLSFNAVAETRLHPALVNLAAEQPDLPIRVIVQRNAANADLELFITQLGGQIVRDLHIINALVVELPAAKTLELAKANGVAWISPDAPVWSSSSQPHTFVTWANATTLSTAANSVDSLLGPNGTFATIGRQNVTFSDFSAEHTPGHIIIRVEVLLHAFVPARLGSGNDPKLSIGVGNGTTKAITLSHKQFNQFTDANNTGPLVIDITKERVWNWSDFDNNLRLILDQSGFNSSSAINYDAIGLRITSAAGSSNTSDSGGDTSALATIDPSQQQNVYNDAIRATQLWNSSARLQGRGVSVAVVDSGVLKTKDLGKRVRVNVNFNAGFHNGADRYGHGTFVAGLIAGNGNQSNGRYIGVAPRADIINVRVSDDNGMSTEGDVVAALQWINTNRARYNIRVVNLSLNASMPQSYHTSALAAACEILWFNGIVVVVSAGNNGTATLYPPANDPFVITVGAADDRGTASIQDDVVASFSAYGVTEAGTAKPELVAPGRNIVGLLPENDLLTISRDRPNNRINRHYFRMSGTSMAAPIVSGAIALLLQDEPNLTPDQVKFRLMATANRNWPGYSPETAGAGYLDAFAAVNGTTTESANTGLPASQILVASGATQTWGSVNWGSVNWGSVNWGSVNWGSVNWGSVNWGSDYWEE</sequence>
<feature type="transmembrane region" description="Helical" evidence="7">
    <location>
        <begin position="12"/>
        <end position="30"/>
    </location>
</feature>
<keyword evidence="7" id="KW-0812">Transmembrane</keyword>
<dbReference type="InterPro" id="IPR000209">
    <property type="entry name" value="Peptidase_S8/S53_dom"/>
</dbReference>
<dbReference type="RefSeq" id="WP_066782678.1">
    <property type="nucleotide sequence ID" value="NZ_LWQS01000021.1"/>
</dbReference>
<evidence type="ECO:0000256" key="7">
    <source>
        <dbReference type="SAM" id="Phobius"/>
    </source>
</evidence>
<dbReference type="PROSITE" id="PS00137">
    <property type="entry name" value="SUBTILASE_HIS"/>
    <property type="match status" value="1"/>
</dbReference>
<evidence type="ECO:0000256" key="3">
    <source>
        <dbReference type="ARBA" id="ARBA00022801"/>
    </source>
</evidence>
<dbReference type="Gene3D" id="3.40.50.200">
    <property type="entry name" value="Peptidase S8/S53 domain"/>
    <property type="match status" value="1"/>
</dbReference>
<evidence type="ECO:0000259" key="8">
    <source>
        <dbReference type="Pfam" id="PF00082"/>
    </source>
</evidence>
<dbReference type="InterPro" id="IPR050131">
    <property type="entry name" value="Peptidase_S8_subtilisin-like"/>
</dbReference>
<evidence type="ECO:0000256" key="2">
    <source>
        <dbReference type="ARBA" id="ARBA00022670"/>
    </source>
</evidence>
<dbReference type="EMBL" id="LWQS01000021">
    <property type="protein sequence ID" value="OAN49077.1"/>
    <property type="molecule type" value="Genomic_DNA"/>
</dbReference>
<feature type="active site" description="Charge relay system" evidence="5 6">
    <location>
        <position position="561"/>
    </location>
</feature>
<dbReference type="Gene3D" id="3.30.70.80">
    <property type="entry name" value="Peptidase S8 propeptide/proteinase inhibitor I9"/>
    <property type="match status" value="1"/>
</dbReference>
<dbReference type="InterPro" id="IPR036852">
    <property type="entry name" value="Peptidase_S8/S53_dom_sf"/>
</dbReference>
<feature type="active site" description="Charge relay system" evidence="5 6">
    <location>
        <position position="369"/>
    </location>
</feature>
<dbReference type="GO" id="GO:0006508">
    <property type="term" value="P:proteolysis"/>
    <property type="evidence" value="ECO:0007669"/>
    <property type="project" value="UniProtKB-KW"/>
</dbReference>
<dbReference type="Pfam" id="PF01469">
    <property type="entry name" value="Pentapeptide_2"/>
    <property type="match status" value="1"/>
</dbReference>
<keyword evidence="7" id="KW-0472">Membrane</keyword>
<keyword evidence="2 6" id="KW-0645">Protease</keyword>
<evidence type="ECO:0000313" key="10">
    <source>
        <dbReference type="Proteomes" id="UP000078287"/>
    </source>
</evidence>
<dbReference type="AlphaFoldDB" id="A0A178MLP0"/>
<dbReference type="Pfam" id="PF00082">
    <property type="entry name" value="Peptidase_S8"/>
    <property type="match status" value="1"/>
</dbReference>
<evidence type="ECO:0000256" key="4">
    <source>
        <dbReference type="ARBA" id="ARBA00022825"/>
    </source>
</evidence>
<accession>A0A178MLP0</accession>
<protein>
    <recommendedName>
        <fullName evidence="8">Peptidase S8/S53 domain-containing protein</fullName>
    </recommendedName>
</protein>
<dbReference type="GO" id="GO:0004252">
    <property type="term" value="F:serine-type endopeptidase activity"/>
    <property type="evidence" value="ECO:0007669"/>
    <property type="project" value="UniProtKB-UniRule"/>
</dbReference>
<dbReference type="PROSITE" id="PS00138">
    <property type="entry name" value="SUBTILASE_SER"/>
    <property type="match status" value="1"/>
</dbReference>
<dbReference type="InterPro" id="IPR002989">
    <property type="entry name" value="Mycobac_pentapep"/>
</dbReference>
<keyword evidence="10" id="KW-1185">Reference proteome</keyword>
<dbReference type="PROSITE" id="PS51892">
    <property type="entry name" value="SUBTILASE"/>
    <property type="match status" value="1"/>
</dbReference>
<dbReference type="SUPFAM" id="SSF52743">
    <property type="entry name" value="Subtilisin-like"/>
    <property type="match status" value="1"/>
</dbReference>
<dbReference type="PANTHER" id="PTHR43806">
    <property type="entry name" value="PEPTIDASE S8"/>
    <property type="match status" value="1"/>
</dbReference>
<dbReference type="InterPro" id="IPR022398">
    <property type="entry name" value="Peptidase_S8_His-AS"/>
</dbReference>